<dbReference type="Gene3D" id="2.60.40.790">
    <property type="match status" value="1"/>
</dbReference>
<dbReference type="GO" id="GO:0005737">
    <property type="term" value="C:cytoplasm"/>
    <property type="evidence" value="ECO:0007669"/>
    <property type="project" value="TreeGrafter"/>
</dbReference>
<feature type="region of interest" description="Disordered" evidence="6">
    <location>
        <begin position="152"/>
        <end position="184"/>
    </location>
</feature>
<dbReference type="EMBL" id="VTPC01089298">
    <property type="protein sequence ID" value="KAF2885861.1"/>
    <property type="molecule type" value="Genomic_DNA"/>
</dbReference>
<dbReference type="InterPro" id="IPR002068">
    <property type="entry name" value="A-crystallin/Hsp20_dom"/>
</dbReference>
<evidence type="ECO:0000256" key="3">
    <source>
        <dbReference type="PIRSR" id="PIRSR036514-1"/>
    </source>
</evidence>
<keyword evidence="3" id="KW-0862">Zinc</keyword>
<evidence type="ECO:0000256" key="1">
    <source>
        <dbReference type="ARBA" id="ARBA00023016"/>
    </source>
</evidence>
<accession>A0A8K0CHM8</accession>
<evidence type="ECO:0000256" key="6">
    <source>
        <dbReference type="SAM" id="MobiDB-lite"/>
    </source>
</evidence>
<dbReference type="Pfam" id="PF00011">
    <property type="entry name" value="HSP20"/>
    <property type="match status" value="1"/>
</dbReference>
<dbReference type="InterPro" id="IPR008978">
    <property type="entry name" value="HSP20-like_chaperone"/>
</dbReference>
<feature type="binding site" evidence="3">
    <location>
        <position position="110"/>
    </location>
    <ligand>
        <name>Zn(2+)</name>
        <dbReference type="ChEBI" id="CHEBI:29105"/>
        <label>1</label>
    </ligand>
</feature>
<evidence type="ECO:0000256" key="2">
    <source>
        <dbReference type="PIRNR" id="PIRNR036514"/>
    </source>
</evidence>
<dbReference type="GO" id="GO:0042026">
    <property type="term" value="P:protein refolding"/>
    <property type="evidence" value="ECO:0007669"/>
    <property type="project" value="TreeGrafter"/>
</dbReference>
<dbReference type="InterPro" id="IPR001436">
    <property type="entry name" value="Alpha-crystallin/sHSP_animal"/>
</dbReference>
<keyword evidence="3" id="KW-0479">Metal-binding</keyword>
<dbReference type="Proteomes" id="UP000801492">
    <property type="component" value="Unassembled WGS sequence"/>
</dbReference>
<dbReference type="PIRSF" id="PIRSF036514">
    <property type="entry name" value="Sm_HSP_B1"/>
    <property type="match status" value="1"/>
</dbReference>
<evidence type="ECO:0000259" key="7">
    <source>
        <dbReference type="PROSITE" id="PS01031"/>
    </source>
</evidence>
<dbReference type="OrthoDB" id="1431247at2759"/>
<dbReference type="CDD" id="cd06526">
    <property type="entry name" value="metazoan_ACD"/>
    <property type="match status" value="1"/>
</dbReference>
<organism evidence="8 9">
    <name type="scientific">Ignelater luminosus</name>
    <name type="common">Cucubano</name>
    <name type="synonym">Pyrophorus luminosus</name>
    <dbReference type="NCBI Taxonomy" id="2038154"/>
    <lineage>
        <taxon>Eukaryota</taxon>
        <taxon>Metazoa</taxon>
        <taxon>Ecdysozoa</taxon>
        <taxon>Arthropoda</taxon>
        <taxon>Hexapoda</taxon>
        <taxon>Insecta</taxon>
        <taxon>Pterygota</taxon>
        <taxon>Neoptera</taxon>
        <taxon>Endopterygota</taxon>
        <taxon>Coleoptera</taxon>
        <taxon>Polyphaga</taxon>
        <taxon>Elateriformia</taxon>
        <taxon>Elateroidea</taxon>
        <taxon>Elateridae</taxon>
        <taxon>Agrypninae</taxon>
        <taxon>Pyrophorini</taxon>
        <taxon>Ignelater</taxon>
    </lineage>
</organism>
<proteinExistence type="inferred from homology"/>
<evidence type="ECO:0000313" key="9">
    <source>
        <dbReference type="Proteomes" id="UP000801492"/>
    </source>
</evidence>
<dbReference type="PRINTS" id="PR00299">
    <property type="entry name" value="ACRYSTALLIN"/>
</dbReference>
<comment type="similarity">
    <text evidence="2 4 5">Belongs to the small heat shock protein (HSP20) family.</text>
</comment>
<feature type="binding site" evidence="3">
    <location>
        <position position="105"/>
    </location>
    <ligand>
        <name>Zn(2+)</name>
        <dbReference type="ChEBI" id="CHEBI:29105"/>
        <label>1</label>
    </ligand>
</feature>
<dbReference type="GO" id="GO:0009408">
    <property type="term" value="P:response to heat"/>
    <property type="evidence" value="ECO:0007669"/>
    <property type="project" value="UniProtKB-ARBA"/>
</dbReference>
<reference evidence="8" key="1">
    <citation type="submission" date="2019-08" db="EMBL/GenBank/DDBJ databases">
        <title>The genome of the North American firefly Photinus pyralis.</title>
        <authorList>
            <consortium name="Photinus pyralis genome working group"/>
            <person name="Fallon T.R."/>
            <person name="Sander Lower S.E."/>
            <person name="Weng J.-K."/>
        </authorList>
    </citation>
    <scope>NUCLEOTIDE SEQUENCE</scope>
    <source>
        <strain evidence="8">TRF0915ILg1</strain>
        <tissue evidence="8">Whole body</tissue>
    </source>
</reference>
<dbReference type="GO" id="GO:0005634">
    <property type="term" value="C:nucleus"/>
    <property type="evidence" value="ECO:0007669"/>
    <property type="project" value="TreeGrafter"/>
</dbReference>
<dbReference type="InterPro" id="IPR055269">
    <property type="entry name" value="Alpha-crystallin/HSP_16"/>
</dbReference>
<evidence type="ECO:0000256" key="5">
    <source>
        <dbReference type="RuleBase" id="RU003616"/>
    </source>
</evidence>
<dbReference type="PROSITE" id="PS01031">
    <property type="entry name" value="SHSP"/>
    <property type="match status" value="1"/>
</dbReference>
<keyword evidence="1" id="KW-0346">Stress response</keyword>
<feature type="compositionally biased region" description="Basic and acidic residues" evidence="6">
    <location>
        <begin position="171"/>
        <end position="184"/>
    </location>
</feature>
<dbReference type="PANTHER" id="PTHR45640">
    <property type="entry name" value="HEAT SHOCK PROTEIN HSP-12.2-RELATED"/>
    <property type="match status" value="1"/>
</dbReference>
<sequence length="184" mass="20986">MSLFPIILNNWCSARPSRIRNQHFGVDLDMDDLLSPVDCELLRCPVPSSRPWELLRTISSKLDTTTPEDKDIFKVDLDVQQFKPDEITVKVTGKNVITVEGKHEEKQDEHGYISRHFVRRYTLPDSHDINNVISNLSSDGVLSITAPRIEQDKEQVRSIPIQETGAPSKAVENKIEKDSQEHKV</sequence>
<name>A0A8K0CHM8_IGNLU</name>
<feature type="binding site" evidence="3">
    <location>
        <position position="103"/>
    </location>
    <ligand>
        <name>Zn(2+)</name>
        <dbReference type="ChEBI" id="CHEBI:29105"/>
        <label>1</label>
    </ligand>
</feature>
<keyword evidence="9" id="KW-1185">Reference proteome</keyword>
<feature type="domain" description="SHSP" evidence="7">
    <location>
        <begin position="53"/>
        <end position="164"/>
    </location>
</feature>
<dbReference type="PANTHER" id="PTHR45640:SF13">
    <property type="entry name" value="HEAT SHOCK PROTEIN 22-RELATED"/>
    <property type="match status" value="1"/>
</dbReference>
<dbReference type="GO" id="GO:0046872">
    <property type="term" value="F:metal ion binding"/>
    <property type="evidence" value="ECO:0007669"/>
    <property type="project" value="UniProtKB-KW"/>
</dbReference>
<dbReference type="GO" id="GO:0051082">
    <property type="term" value="F:unfolded protein binding"/>
    <property type="evidence" value="ECO:0007669"/>
    <property type="project" value="TreeGrafter"/>
</dbReference>
<comment type="caution">
    <text evidence="8">The sequence shown here is derived from an EMBL/GenBank/DDBJ whole genome shotgun (WGS) entry which is preliminary data.</text>
</comment>
<protein>
    <recommendedName>
        <fullName evidence="7">SHSP domain-containing protein</fullName>
    </recommendedName>
</protein>
<evidence type="ECO:0000313" key="8">
    <source>
        <dbReference type="EMBL" id="KAF2885861.1"/>
    </source>
</evidence>
<dbReference type="SUPFAM" id="SSF49764">
    <property type="entry name" value="HSP20-like chaperones"/>
    <property type="match status" value="1"/>
</dbReference>
<dbReference type="AlphaFoldDB" id="A0A8K0CHM8"/>
<evidence type="ECO:0000256" key="4">
    <source>
        <dbReference type="PROSITE-ProRule" id="PRU00285"/>
    </source>
</evidence>
<gene>
    <name evidence="8" type="ORF">ILUMI_20312</name>
</gene>